<accession>A0AA40CLV8</accession>
<gene>
    <name evidence="1" type="ORF">B0T16DRAFT_459459</name>
</gene>
<evidence type="ECO:0000313" key="2">
    <source>
        <dbReference type="Proteomes" id="UP001174936"/>
    </source>
</evidence>
<comment type="caution">
    <text evidence="1">The sequence shown here is derived from an EMBL/GenBank/DDBJ whole genome shotgun (WGS) entry which is preliminary data.</text>
</comment>
<dbReference type="AlphaFoldDB" id="A0AA40CLV8"/>
<evidence type="ECO:0000313" key="1">
    <source>
        <dbReference type="EMBL" id="KAK0643295.1"/>
    </source>
</evidence>
<dbReference type="EMBL" id="JAULSV010000005">
    <property type="protein sequence ID" value="KAK0643295.1"/>
    <property type="molecule type" value="Genomic_DNA"/>
</dbReference>
<evidence type="ECO:0008006" key="3">
    <source>
        <dbReference type="Google" id="ProtNLM"/>
    </source>
</evidence>
<sequence length="318" mass="35820">MENELDFFRITTSRGVAFVVGPEKVTHTIHQGLLAQLCPSLRAIADTKALEKGLETVEWPDVDQETFSKFSEWVYRSSYSPPKLDEPTDCPIPKMYAAGAFSLLTFTEDHELSNFLIRANSESSTCSLCEGRVKWDSAPTACLCCGNKDVLTSTCSVCGKRDVSHCTRCSGGPRPAKRLNLAREFVHLGGFSLPDMRGLGVQHYGLDFSPVFLCHAKIYVLGNNKRLDELKDRAFWSLHVALCEYVLYPSFPDSRESILRLILYVFQNTGQGDGLRDMLAKYCAIVAEELEGSEGWEYLLQKVPQFAFAFVQQSRRRW</sequence>
<reference evidence="1" key="1">
    <citation type="submission" date="2023-06" db="EMBL/GenBank/DDBJ databases">
        <title>Genome-scale phylogeny and comparative genomics of the fungal order Sordariales.</title>
        <authorList>
            <consortium name="Lawrence Berkeley National Laboratory"/>
            <person name="Hensen N."/>
            <person name="Bonometti L."/>
            <person name="Westerberg I."/>
            <person name="Brannstrom I.O."/>
            <person name="Guillou S."/>
            <person name="Cros-Aarteil S."/>
            <person name="Calhoun S."/>
            <person name="Haridas S."/>
            <person name="Kuo A."/>
            <person name="Mondo S."/>
            <person name="Pangilinan J."/>
            <person name="Riley R."/>
            <person name="Labutti K."/>
            <person name="Andreopoulos B."/>
            <person name="Lipzen A."/>
            <person name="Chen C."/>
            <person name="Yanf M."/>
            <person name="Daum C."/>
            <person name="Ng V."/>
            <person name="Clum A."/>
            <person name="Steindorff A."/>
            <person name="Ohm R."/>
            <person name="Martin F."/>
            <person name="Silar P."/>
            <person name="Natvig D."/>
            <person name="Lalanne C."/>
            <person name="Gautier V."/>
            <person name="Ament-Velasquez S.L."/>
            <person name="Kruys A."/>
            <person name="Hutchinson M.I."/>
            <person name="Powell A.J."/>
            <person name="Barry K."/>
            <person name="Miller A.N."/>
            <person name="Grigoriev I.V."/>
            <person name="Debuchy R."/>
            <person name="Gladieux P."/>
            <person name="Thoren M.H."/>
            <person name="Johannesson H."/>
        </authorList>
    </citation>
    <scope>NUCLEOTIDE SEQUENCE</scope>
    <source>
        <strain evidence="1">SMH2532-1</strain>
    </source>
</reference>
<protein>
    <recommendedName>
        <fullName evidence="3">BTB domain-containing protein</fullName>
    </recommendedName>
</protein>
<dbReference type="PANTHER" id="PTHR47843:SF2">
    <property type="entry name" value="BTB DOMAIN-CONTAINING PROTEIN"/>
    <property type="match status" value="1"/>
</dbReference>
<proteinExistence type="predicted"/>
<dbReference type="PANTHER" id="PTHR47843">
    <property type="entry name" value="BTB DOMAIN-CONTAINING PROTEIN-RELATED"/>
    <property type="match status" value="1"/>
</dbReference>
<dbReference type="Gene3D" id="3.30.710.10">
    <property type="entry name" value="Potassium Channel Kv1.1, Chain A"/>
    <property type="match status" value="1"/>
</dbReference>
<dbReference type="Proteomes" id="UP001174936">
    <property type="component" value="Unassembled WGS sequence"/>
</dbReference>
<organism evidence="1 2">
    <name type="scientific">Cercophora newfieldiana</name>
    <dbReference type="NCBI Taxonomy" id="92897"/>
    <lineage>
        <taxon>Eukaryota</taxon>
        <taxon>Fungi</taxon>
        <taxon>Dikarya</taxon>
        <taxon>Ascomycota</taxon>
        <taxon>Pezizomycotina</taxon>
        <taxon>Sordariomycetes</taxon>
        <taxon>Sordariomycetidae</taxon>
        <taxon>Sordariales</taxon>
        <taxon>Lasiosphaeriaceae</taxon>
        <taxon>Cercophora</taxon>
    </lineage>
</organism>
<dbReference type="InterPro" id="IPR011333">
    <property type="entry name" value="SKP1/BTB/POZ_sf"/>
</dbReference>
<name>A0AA40CLV8_9PEZI</name>
<keyword evidence="2" id="KW-1185">Reference proteome</keyword>